<dbReference type="Proteomes" id="UP000269669">
    <property type="component" value="Unassembled WGS sequence"/>
</dbReference>
<dbReference type="AlphaFoldDB" id="A0A428MHA0"/>
<feature type="domain" description="Glutamine amidotransferase" evidence="2">
    <location>
        <begin position="4"/>
        <end position="189"/>
    </location>
</feature>
<name>A0A428MHA0_9BACT</name>
<evidence type="ECO:0000259" key="2">
    <source>
        <dbReference type="Pfam" id="PF00117"/>
    </source>
</evidence>
<gene>
    <name evidence="3" type="ORF">EDE15_1799</name>
</gene>
<dbReference type="InterPro" id="IPR029062">
    <property type="entry name" value="Class_I_gatase-like"/>
</dbReference>
<dbReference type="FunFam" id="3.40.50.880:FF:000003">
    <property type="entry name" value="Anthranilate synthase component II"/>
    <property type="match status" value="1"/>
</dbReference>
<evidence type="ECO:0000313" key="4">
    <source>
        <dbReference type="Proteomes" id="UP000269669"/>
    </source>
</evidence>
<protein>
    <submittedName>
        <fullName evidence="3">Anthranilate synthase component 2</fullName>
    </submittedName>
</protein>
<dbReference type="EMBL" id="RSDW01000001">
    <property type="protein sequence ID" value="RSL16288.1"/>
    <property type="molecule type" value="Genomic_DNA"/>
</dbReference>
<dbReference type="PANTHER" id="PTHR43418:SF4">
    <property type="entry name" value="MULTIFUNCTIONAL TRYPTOPHAN BIOSYNTHESIS PROTEIN"/>
    <property type="match status" value="1"/>
</dbReference>
<dbReference type="SUPFAM" id="SSF52317">
    <property type="entry name" value="Class I glutamine amidotransferase-like"/>
    <property type="match status" value="1"/>
</dbReference>
<accession>A0A428MHA0</accession>
<dbReference type="InterPro" id="IPR006221">
    <property type="entry name" value="TrpG/PapA_dom"/>
</dbReference>
<dbReference type="GO" id="GO:0000162">
    <property type="term" value="P:L-tryptophan biosynthetic process"/>
    <property type="evidence" value="ECO:0007669"/>
    <property type="project" value="TreeGrafter"/>
</dbReference>
<dbReference type="PANTHER" id="PTHR43418">
    <property type="entry name" value="MULTIFUNCTIONAL TRYPTOPHAN BIOSYNTHESIS PROTEIN-RELATED"/>
    <property type="match status" value="1"/>
</dbReference>
<reference evidence="3 4" key="1">
    <citation type="submission" date="2018-12" db="EMBL/GenBank/DDBJ databases">
        <title>Sequencing of bacterial isolates from soil warming experiment in Harvard Forest, Massachusetts, USA.</title>
        <authorList>
            <person name="Deangelis K."/>
        </authorList>
    </citation>
    <scope>NUCLEOTIDE SEQUENCE [LARGE SCALE GENOMIC DNA]</scope>
    <source>
        <strain evidence="3 4">EB153</strain>
    </source>
</reference>
<comment type="caution">
    <text evidence="3">The sequence shown here is derived from an EMBL/GenBank/DDBJ whole genome shotgun (WGS) entry which is preliminary data.</text>
</comment>
<dbReference type="RefSeq" id="WP_125484920.1">
    <property type="nucleotide sequence ID" value="NZ_RSDW01000001.1"/>
</dbReference>
<dbReference type="PROSITE" id="PS51273">
    <property type="entry name" value="GATASE_TYPE_1"/>
    <property type="match status" value="1"/>
</dbReference>
<dbReference type="PRINTS" id="PR00099">
    <property type="entry name" value="CPSGATASE"/>
</dbReference>
<dbReference type="Gene3D" id="3.40.50.880">
    <property type="match status" value="1"/>
</dbReference>
<dbReference type="PRINTS" id="PR00096">
    <property type="entry name" value="GATASE"/>
</dbReference>
<proteinExistence type="predicted"/>
<keyword evidence="1" id="KW-0315">Glutamine amidotransferase</keyword>
<dbReference type="OrthoDB" id="9804328at2"/>
<evidence type="ECO:0000313" key="3">
    <source>
        <dbReference type="EMBL" id="RSL16288.1"/>
    </source>
</evidence>
<dbReference type="InterPro" id="IPR050472">
    <property type="entry name" value="Anth_synth/Amidotransfase"/>
</dbReference>
<evidence type="ECO:0000256" key="1">
    <source>
        <dbReference type="ARBA" id="ARBA00022962"/>
    </source>
</evidence>
<dbReference type="InterPro" id="IPR017926">
    <property type="entry name" value="GATASE"/>
</dbReference>
<keyword evidence="4" id="KW-1185">Reference proteome</keyword>
<dbReference type="PRINTS" id="PR00097">
    <property type="entry name" value="ANTSNTHASEII"/>
</dbReference>
<dbReference type="GO" id="GO:0004049">
    <property type="term" value="F:anthranilate synthase activity"/>
    <property type="evidence" value="ECO:0007669"/>
    <property type="project" value="TreeGrafter"/>
</dbReference>
<dbReference type="CDD" id="cd01743">
    <property type="entry name" value="GATase1_Anthranilate_Synthase"/>
    <property type="match status" value="1"/>
</dbReference>
<dbReference type="GO" id="GO:0005829">
    <property type="term" value="C:cytosol"/>
    <property type="evidence" value="ECO:0007669"/>
    <property type="project" value="TreeGrafter"/>
</dbReference>
<dbReference type="Pfam" id="PF00117">
    <property type="entry name" value="GATase"/>
    <property type="match status" value="1"/>
</dbReference>
<dbReference type="NCBIfam" id="TIGR00566">
    <property type="entry name" value="trpG_papA"/>
    <property type="match status" value="1"/>
</dbReference>
<organism evidence="3 4">
    <name type="scientific">Edaphobacter aggregans</name>
    <dbReference type="NCBI Taxonomy" id="570835"/>
    <lineage>
        <taxon>Bacteria</taxon>
        <taxon>Pseudomonadati</taxon>
        <taxon>Acidobacteriota</taxon>
        <taxon>Terriglobia</taxon>
        <taxon>Terriglobales</taxon>
        <taxon>Acidobacteriaceae</taxon>
        <taxon>Edaphobacter</taxon>
    </lineage>
</organism>
<sequence length="191" mass="21067">MVFVLDNYDSFTYNLVQYMGELGAEMIVRRNDELTPAEVEALQPERILISPGPCTPQDAGISMDLIKHFAGLERRVPILGVCLGHQAIGAAFGGEVVRAPKLMHGKTSEVTHDGKTIFTGIPSTMTCTRYHSLIVSEEGLPKELEISARTADGETIMGLRHRELPIEGVQFHPESVLTVHGKQIIQNFLKM</sequence>